<comment type="similarity">
    <text evidence="1 5">Belongs to the CoaE family.</text>
</comment>
<evidence type="ECO:0000256" key="3">
    <source>
        <dbReference type="ARBA" id="ARBA00022840"/>
    </source>
</evidence>
<dbReference type="KEGG" id="peg:E5R92_04600"/>
<dbReference type="InterPro" id="IPR001977">
    <property type="entry name" value="Depp_CoAkinase"/>
</dbReference>
<dbReference type="NCBIfam" id="TIGR00152">
    <property type="entry name" value="dephospho-CoA kinase"/>
    <property type="match status" value="1"/>
</dbReference>
<dbReference type="HAMAP" id="MF_00376">
    <property type="entry name" value="Dephospho_CoA_kinase"/>
    <property type="match status" value="1"/>
</dbReference>
<dbReference type="PROSITE" id="PS51219">
    <property type="entry name" value="DPCK"/>
    <property type="match status" value="1"/>
</dbReference>
<accession>A0A6H1Q4N2</accession>
<sequence length="189" mass="22032">MIKIALVGDIGSGKSHIAKLFGYPVFNADQEVASIYKKNKNCFKRLKKNLPKYFSVFPANKIQIIKAIEDSEKNLKKITKIIHPEVRKKLSTFLKKNKKRKAIILDIPLLLENKLNQKGDIIVFVQSKKSDIIKRLKMRDNFNLNLYNQFKKIQLPLSYKKKKSNHIIKNNFTNKLVKISIKKILKKII</sequence>
<keyword evidence="5 7" id="KW-0418">Kinase</keyword>
<keyword evidence="5" id="KW-0963">Cytoplasm</keyword>
<dbReference type="RefSeq" id="WP_168606927.1">
    <property type="nucleotide sequence ID" value="NZ_CP038852.1"/>
</dbReference>
<dbReference type="AlphaFoldDB" id="A0A6H1Q4N2"/>
<keyword evidence="4 5" id="KW-0173">Coenzyme A biosynthesis</keyword>
<dbReference type="EC" id="2.7.1.24" evidence="5 6"/>
<dbReference type="UniPathway" id="UPA00241">
    <property type="reaction ID" value="UER00356"/>
</dbReference>
<dbReference type="Gene3D" id="3.40.50.300">
    <property type="entry name" value="P-loop containing nucleotide triphosphate hydrolases"/>
    <property type="match status" value="1"/>
</dbReference>
<evidence type="ECO:0000256" key="2">
    <source>
        <dbReference type="ARBA" id="ARBA00022741"/>
    </source>
</evidence>
<keyword evidence="5 7" id="KW-0808">Transferase</keyword>
<comment type="subcellular location">
    <subcellularLocation>
        <location evidence="5">Cytoplasm</location>
    </subcellularLocation>
</comment>
<evidence type="ECO:0000256" key="6">
    <source>
        <dbReference type="NCBIfam" id="TIGR00152"/>
    </source>
</evidence>
<feature type="binding site" evidence="5">
    <location>
        <begin position="11"/>
        <end position="16"/>
    </location>
    <ligand>
        <name>ATP</name>
        <dbReference type="ChEBI" id="CHEBI:30616"/>
    </ligand>
</feature>
<dbReference type="InterPro" id="IPR027417">
    <property type="entry name" value="P-loop_NTPase"/>
</dbReference>
<evidence type="ECO:0000313" key="7">
    <source>
        <dbReference type="EMBL" id="QIZ21059.1"/>
    </source>
</evidence>
<evidence type="ECO:0000313" key="8">
    <source>
        <dbReference type="Proteomes" id="UP000501094"/>
    </source>
</evidence>
<gene>
    <name evidence="5 7" type="primary">coaE</name>
    <name evidence="7" type="ORF">E5R92_04600</name>
</gene>
<dbReference type="GO" id="GO:0004140">
    <property type="term" value="F:dephospho-CoA kinase activity"/>
    <property type="evidence" value="ECO:0007669"/>
    <property type="project" value="UniProtKB-UniRule"/>
</dbReference>
<dbReference type="Proteomes" id="UP000501094">
    <property type="component" value="Chromosome"/>
</dbReference>
<evidence type="ECO:0000256" key="4">
    <source>
        <dbReference type="ARBA" id="ARBA00022993"/>
    </source>
</evidence>
<dbReference type="GO" id="GO:0005524">
    <property type="term" value="F:ATP binding"/>
    <property type="evidence" value="ECO:0007669"/>
    <property type="project" value="UniProtKB-UniRule"/>
</dbReference>
<proteinExistence type="inferred from homology"/>
<reference evidence="7 8" key="1">
    <citation type="journal article" date="2020" name="Nat. Microbiol.">
        <title>Lysogenic host-virus interactions in SAR11 marine bacteria.</title>
        <authorList>
            <person name="Morris R.M."/>
            <person name="Cain K.R."/>
            <person name="Hvorecny K.L."/>
            <person name="Kollman J.M."/>
        </authorList>
    </citation>
    <scope>NUCLEOTIDE SEQUENCE [LARGE SCALE GENOMIC DNA]</scope>
    <source>
        <strain evidence="7 8">NP1</strain>
    </source>
</reference>
<keyword evidence="8" id="KW-1185">Reference proteome</keyword>
<name>A0A6H1Q4N2_9PROT</name>
<dbReference type="GO" id="GO:0015937">
    <property type="term" value="P:coenzyme A biosynthetic process"/>
    <property type="evidence" value="ECO:0007669"/>
    <property type="project" value="UniProtKB-UniRule"/>
</dbReference>
<keyword evidence="3 5" id="KW-0067">ATP-binding</keyword>
<organism evidence="7 8">
    <name type="scientific">Candidatus Pelagibacter giovannonii</name>
    <dbReference type="NCBI Taxonomy" id="2563896"/>
    <lineage>
        <taxon>Bacteria</taxon>
        <taxon>Pseudomonadati</taxon>
        <taxon>Pseudomonadota</taxon>
        <taxon>Alphaproteobacteria</taxon>
        <taxon>Candidatus Pelagibacterales</taxon>
        <taxon>Candidatus Pelagibacteraceae</taxon>
        <taxon>Candidatus Pelagibacter</taxon>
    </lineage>
</organism>
<protein>
    <recommendedName>
        <fullName evidence="5 6">Dephospho-CoA kinase</fullName>
        <ecNumber evidence="5 6">2.7.1.24</ecNumber>
    </recommendedName>
    <alternativeName>
        <fullName evidence="5">Dephosphocoenzyme A kinase</fullName>
    </alternativeName>
</protein>
<dbReference type="GO" id="GO:0005737">
    <property type="term" value="C:cytoplasm"/>
    <property type="evidence" value="ECO:0007669"/>
    <property type="project" value="UniProtKB-SubCell"/>
</dbReference>
<evidence type="ECO:0000256" key="5">
    <source>
        <dbReference type="HAMAP-Rule" id="MF_00376"/>
    </source>
</evidence>
<dbReference type="SUPFAM" id="SSF52540">
    <property type="entry name" value="P-loop containing nucleoside triphosphate hydrolases"/>
    <property type="match status" value="1"/>
</dbReference>
<comment type="function">
    <text evidence="5">Catalyzes the phosphorylation of the 3'-hydroxyl group of dephosphocoenzyme A to form coenzyme A.</text>
</comment>
<dbReference type="CDD" id="cd02022">
    <property type="entry name" value="DPCK"/>
    <property type="match status" value="1"/>
</dbReference>
<dbReference type="Pfam" id="PF01121">
    <property type="entry name" value="CoaE"/>
    <property type="match status" value="1"/>
</dbReference>
<comment type="pathway">
    <text evidence="5">Cofactor biosynthesis; coenzyme A biosynthesis; CoA from (R)-pantothenate: step 5/5.</text>
</comment>
<comment type="catalytic activity">
    <reaction evidence="5">
        <text>3'-dephospho-CoA + ATP = ADP + CoA + H(+)</text>
        <dbReference type="Rhea" id="RHEA:18245"/>
        <dbReference type="ChEBI" id="CHEBI:15378"/>
        <dbReference type="ChEBI" id="CHEBI:30616"/>
        <dbReference type="ChEBI" id="CHEBI:57287"/>
        <dbReference type="ChEBI" id="CHEBI:57328"/>
        <dbReference type="ChEBI" id="CHEBI:456216"/>
        <dbReference type="EC" id="2.7.1.24"/>
    </reaction>
</comment>
<dbReference type="EMBL" id="CP038852">
    <property type="protein sequence ID" value="QIZ21059.1"/>
    <property type="molecule type" value="Genomic_DNA"/>
</dbReference>
<evidence type="ECO:0000256" key="1">
    <source>
        <dbReference type="ARBA" id="ARBA00009018"/>
    </source>
</evidence>
<keyword evidence="2 5" id="KW-0547">Nucleotide-binding</keyword>